<dbReference type="InterPro" id="IPR002123">
    <property type="entry name" value="Plipid/glycerol_acylTrfase"/>
</dbReference>
<feature type="transmembrane region" description="Helical" evidence="3">
    <location>
        <begin position="53"/>
        <end position="86"/>
    </location>
</feature>
<dbReference type="Pfam" id="PF01553">
    <property type="entry name" value="Acyltransferase"/>
    <property type="match status" value="1"/>
</dbReference>
<proteinExistence type="predicted"/>
<evidence type="ECO:0000259" key="4">
    <source>
        <dbReference type="SMART" id="SM00563"/>
    </source>
</evidence>
<dbReference type="CDD" id="cd07989">
    <property type="entry name" value="LPLAT_AGPAT-like"/>
    <property type="match status" value="1"/>
</dbReference>
<dbReference type="Proteomes" id="UP000886885">
    <property type="component" value="Chromosome 11A"/>
</dbReference>
<sequence>MDNTGGGSFMRNRRLESFLDTNSTPNGKQTPKILVREEVVRSPKSDVYVEDDGWISALISCVRIVVCFLSMMVTTFIWSLILLLLLPWPYERIRQGNIYGHVTGRMLIIWYPLFGQLYVLANHLRIDRSNPSAAIQSMKEVAHAVVKNNLSLIIFPEGTRSKNGRLLPFKKVNTYPKCAFTISSSHSGMMLDRDSQPSMHA</sequence>
<keyword evidence="2" id="KW-0012">Acyltransferase</keyword>
<keyword evidence="6" id="KW-1185">Reference proteome</keyword>
<reference evidence="5" key="1">
    <citation type="journal article" date="2020" name="bioRxiv">
        <title>Hybrid origin of Populus tomentosa Carr. identified through genome sequencing and phylogenomic analysis.</title>
        <authorList>
            <person name="An X."/>
            <person name="Gao K."/>
            <person name="Chen Z."/>
            <person name="Li J."/>
            <person name="Yang X."/>
            <person name="Yang X."/>
            <person name="Zhou J."/>
            <person name="Guo T."/>
            <person name="Zhao T."/>
            <person name="Huang S."/>
            <person name="Miao D."/>
            <person name="Khan W.U."/>
            <person name="Rao P."/>
            <person name="Ye M."/>
            <person name="Lei B."/>
            <person name="Liao W."/>
            <person name="Wang J."/>
            <person name="Ji L."/>
            <person name="Li Y."/>
            <person name="Guo B."/>
            <person name="Mustafa N.S."/>
            <person name="Li S."/>
            <person name="Yun Q."/>
            <person name="Keller S.R."/>
            <person name="Mao J."/>
            <person name="Zhang R."/>
            <person name="Strauss S.H."/>
        </authorList>
    </citation>
    <scope>NUCLEOTIDE SEQUENCE</scope>
    <source>
        <strain evidence="5">GM15</strain>
        <tissue evidence="5">Leaf</tissue>
    </source>
</reference>
<feature type="domain" description="Phospholipid/glycerol acyltransferase" evidence="4">
    <location>
        <begin position="80"/>
        <end position="185"/>
    </location>
</feature>
<evidence type="ECO:0000313" key="6">
    <source>
        <dbReference type="Proteomes" id="UP000886885"/>
    </source>
</evidence>
<keyword evidence="3" id="KW-1133">Transmembrane helix</keyword>
<keyword evidence="3" id="KW-0812">Transmembrane</keyword>
<feature type="transmembrane region" description="Helical" evidence="3">
    <location>
        <begin position="98"/>
        <end position="121"/>
    </location>
</feature>
<dbReference type="GO" id="GO:0006654">
    <property type="term" value="P:phosphatidic acid biosynthetic process"/>
    <property type="evidence" value="ECO:0007669"/>
    <property type="project" value="TreeGrafter"/>
</dbReference>
<evidence type="ECO:0000256" key="1">
    <source>
        <dbReference type="ARBA" id="ARBA00022679"/>
    </source>
</evidence>
<dbReference type="GO" id="GO:0005783">
    <property type="term" value="C:endoplasmic reticulum"/>
    <property type="evidence" value="ECO:0007669"/>
    <property type="project" value="TreeGrafter"/>
</dbReference>
<dbReference type="EMBL" id="JAAWWB010000021">
    <property type="protein sequence ID" value="KAG6756613.1"/>
    <property type="molecule type" value="Genomic_DNA"/>
</dbReference>
<gene>
    <name evidence="5" type="ORF">POTOM_040048</name>
</gene>
<accession>A0A8X7YPG9</accession>
<evidence type="ECO:0000256" key="2">
    <source>
        <dbReference type="ARBA" id="ARBA00023315"/>
    </source>
</evidence>
<dbReference type="OrthoDB" id="202234at2759"/>
<protein>
    <recommendedName>
        <fullName evidence="4">Phospholipid/glycerol acyltransferase domain-containing protein</fullName>
    </recommendedName>
</protein>
<dbReference type="GO" id="GO:0003841">
    <property type="term" value="F:1-acylglycerol-3-phosphate O-acyltransferase activity"/>
    <property type="evidence" value="ECO:0007669"/>
    <property type="project" value="TreeGrafter"/>
</dbReference>
<organism evidence="5 6">
    <name type="scientific">Populus tomentosa</name>
    <name type="common">Chinese white poplar</name>
    <dbReference type="NCBI Taxonomy" id="118781"/>
    <lineage>
        <taxon>Eukaryota</taxon>
        <taxon>Viridiplantae</taxon>
        <taxon>Streptophyta</taxon>
        <taxon>Embryophyta</taxon>
        <taxon>Tracheophyta</taxon>
        <taxon>Spermatophyta</taxon>
        <taxon>Magnoliopsida</taxon>
        <taxon>eudicotyledons</taxon>
        <taxon>Gunneridae</taxon>
        <taxon>Pentapetalae</taxon>
        <taxon>rosids</taxon>
        <taxon>fabids</taxon>
        <taxon>Malpighiales</taxon>
        <taxon>Salicaceae</taxon>
        <taxon>Saliceae</taxon>
        <taxon>Populus</taxon>
    </lineage>
</organism>
<dbReference type="AlphaFoldDB" id="A0A8X7YPG9"/>
<comment type="caution">
    <text evidence="5">The sequence shown here is derived from an EMBL/GenBank/DDBJ whole genome shotgun (WGS) entry which is preliminary data.</text>
</comment>
<evidence type="ECO:0000256" key="3">
    <source>
        <dbReference type="SAM" id="Phobius"/>
    </source>
</evidence>
<dbReference type="PANTHER" id="PTHR10434:SF11">
    <property type="entry name" value="1-ACYL-SN-GLYCEROL-3-PHOSPHATE ACYLTRANSFERASE"/>
    <property type="match status" value="1"/>
</dbReference>
<dbReference type="PANTHER" id="PTHR10434">
    <property type="entry name" value="1-ACYL-SN-GLYCEROL-3-PHOSPHATE ACYLTRANSFERASE"/>
    <property type="match status" value="1"/>
</dbReference>
<evidence type="ECO:0000313" key="5">
    <source>
        <dbReference type="EMBL" id="KAG6756613.1"/>
    </source>
</evidence>
<name>A0A8X7YPG9_POPTO</name>
<dbReference type="SMART" id="SM00563">
    <property type="entry name" value="PlsC"/>
    <property type="match status" value="1"/>
</dbReference>
<keyword evidence="1" id="KW-0808">Transferase</keyword>
<keyword evidence="3" id="KW-0472">Membrane</keyword>